<accession>A0A401ZVY1</accession>
<name>A0A401ZVY1_9CHLR</name>
<protein>
    <submittedName>
        <fullName evidence="2">Uncharacterized protein</fullName>
    </submittedName>
</protein>
<dbReference type="OrthoDB" id="162301at2"/>
<keyword evidence="3" id="KW-1185">Reference proteome</keyword>
<evidence type="ECO:0000313" key="2">
    <source>
        <dbReference type="EMBL" id="GCE11061.1"/>
    </source>
</evidence>
<dbReference type="AlphaFoldDB" id="A0A401ZVY1"/>
<evidence type="ECO:0000256" key="1">
    <source>
        <dbReference type="SAM" id="MobiDB-lite"/>
    </source>
</evidence>
<sequence>MSNQYTQDSDSGAINNGSSVAHRREARANHMTGALPPLSSFAVERSYPGAFDFDEMILSLRAQFEQDRQIASQPNTTRCGICYLHFTVGELHYQDEGFYTCPACEQSLGQQRLNMLRKQQKL</sequence>
<gene>
    <name evidence="2" type="ORF">KTT_09200</name>
</gene>
<reference evidence="3" key="1">
    <citation type="submission" date="2018-12" db="EMBL/GenBank/DDBJ databases">
        <title>Tengunoibacter tsumagoiensis gen. nov., sp. nov., Dictyobacter kobayashii sp. nov., D. alpinus sp. nov., and D. joshuensis sp. nov. and description of Dictyobacteraceae fam. nov. within the order Ktedonobacterales isolated from Tengu-no-mugimeshi.</title>
        <authorList>
            <person name="Wang C.M."/>
            <person name="Zheng Y."/>
            <person name="Sakai Y."/>
            <person name="Toyoda A."/>
            <person name="Minakuchi Y."/>
            <person name="Abe K."/>
            <person name="Yokota A."/>
            <person name="Yabe S."/>
        </authorList>
    </citation>
    <scope>NUCLEOTIDE SEQUENCE [LARGE SCALE GENOMIC DNA]</scope>
    <source>
        <strain evidence="3">Uno3</strain>
    </source>
</reference>
<feature type="compositionally biased region" description="Polar residues" evidence="1">
    <location>
        <begin position="1"/>
        <end position="19"/>
    </location>
</feature>
<feature type="region of interest" description="Disordered" evidence="1">
    <location>
        <begin position="1"/>
        <end position="31"/>
    </location>
</feature>
<dbReference type="RefSeq" id="WP_126578667.1">
    <property type="nucleotide sequence ID" value="NZ_BIFR01000001.1"/>
</dbReference>
<dbReference type="Proteomes" id="UP000287352">
    <property type="component" value="Unassembled WGS sequence"/>
</dbReference>
<evidence type="ECO:0000313" key="3">
    <source>
        <dbReference type="Proteomes" id="UP000287352"/>
    </source>
</evidence>
<organism evidence="2 3">
    <name type="scientific">Tengunoibacter tsumagoiensis</name>
    <dbReference type="NCBI Taxonomy" id="2014871"/>
    <lineage>
        <taxon>Bacteria</taxon>
        <taxon>Bacillati</taxon>
        <taxon>Chloroflexota</taxon>
        <taxon>Ktedonobacteria</taxon>
        <taxon>Ktedonobacterales</taxon>
        <taxon>Dictyobacteraceae</taxon>
        <taxon>Tengunoibacter</taxon>
    </lineage>
</organism>
<comment type="caution">
    <text evidence="2">The sequence shown here is derived from an EMBL/GenBank/DDBJ whole genome shotgun (WGS) entry which is preliminary data.</text>
</comment>
<proteinExistence type="predicted"/>
<dbReference type="EMBL" id="BIFR01000001">
    <property type="protein sequence ID" value="GCE11061.1"/>
    <property type="molecule type" value="Genomic_DNA"/>
</dbReference>